<dbReference type="HAMAP" id="MF_00267">
    <property type="entry name" value="MinC"/>
    <property type="match status" value="1"/>
</dbReference>
<dbReference type="AlphaFoldDB" id="A0A8J7DBT2"/>
<reference evidence="8" key="1">
    <citation type="submission" date="2020-10" db="EMBL/GenBank/DDBJ databases">
        <authorList>
            <person name="Castelo-Branco R."/>
            <person name="Eusebio N."/>
            <person name="Adriana R."/>
            <person name="Vieira A."/>
            <person name="Brugerolle De Fraissinette N."/>
            <person name="Rezende De Castro R."/>
            <person name="Schneider M.P."/>
            <person name="Vasconcelos V."/>
            <person name="Leao P.N."/>
        </authorList>
    </citation>
    <scope>NUCLEOTIDE SEQUENCE</scope>
    <source>
        <strain evidence="8">LEGE 07310</strain>
    </source>
</reference>
<evidence type="ECO:0000256" key="2">
    <source>
        <dbReference type="ARBA" id="ARBA00023210"/>
    </source>
</evidence>
<keyword evidence="3 5" id="KW-0131">Cell cycle</keyword>
<comment type="subunit">
    <text evidence="4 5">Interacts with MinD and FtsZ.</text>
</comment>
<dbReference type="PANTHER" id="PTHR34108:SF1">
    <property type="entry name" value="SEPTUM SITE-DETERMINING PROTEIN MINC"/>
    <property type="match status" value="1"/>
</dbReference>
<proteinExistence type="inferred from homology"/>
<evidence type="ECO:0000256" key="1">
    <source>
        <dbReference type="ARBA" id="ARBA00022618"/>
    </source>
</evidence>
<dbReference type="InterPro" id="IPR036145">
    <property type="entry name" value="MinC_C_sf"/>
</dbReference>
<evidence type="ECO:0000256" key="5">
    <source>
        <dbReference type="HAMAP-Rule" id="MF_00267"/>
    </source>
</evidence>
<feature type="domain" description="Septum formation inhibitor MinC C-terminal" evidence="7">
    <location>
        <begin position="210"/>
        <end position="303"/>
    </location>
</feature>
<sequence>MQIGNTGHTRDTGDAAADANGNRLEVGAGDQIYHGVSAESAELIDDGEPIDIEATEDFILEIESNLDDAESPETKSENNPNLQVQFKSDRGRLLLLLPPDPDNSRNPVNSEELRHQLRQRLDASERFLQPHTPVHMIARDRLLDSRQIQDIDDMLGTANLPLKRIYTSRRQTAVAAATAGYSVEQQTALSYLGQTQTPSGQVLEEPLYLQYTLRSGVEVRHSGTIIILGDTNPGSSIVAEGDIFVWGRLRGVAHAGSGGNIDCRIMALYMQPTQLRIADKVARSPEQPPAQYRPEVAYVGPEGIRIAVADEFAQVYLNAPMAQDNA</sequence>
<gene>
    <name evidence="5 8" type="primary">minC</name>
    <name evidence="8" type="ORF">IQ241_06010</name>
</gene>
<accession>A0A8J7DBT2</accession>
<keyword evidence="2 5" id="KW-0717">Septation</keyword>
<dbReference type="GO" id="GO:1901891">
    <property type="term" value="P:regulation of cell septum assembly"/>
    <property type="evidence" value="ECO:0007669"/>
    <property type="project" value="InterPro"/>
</dbReference>
<keyword evidence="9" id="KW-1185">Reference proteome</keyword>
<dbReference type="Pfam" id="PF03775">
    <property type="entry name" value="MinC_C"/>
    <property type="match status" value="1"/>
</dbReference>
<evidence type="ECO:0000256" key="4">
    <source>
        <dbReference type="ARBA" id="ARBA00046874"/>
    </source>
</evidence>
<dbReference type="Gene3D" id="2.160.20.70">
    <property type="match status" value="1"/>
</dbReference>
<dbReference type="GO" id="GO:0000902">
    <property type="term" value="P:cell morphogenesis"/>
    <property type="evidence" value="ECO:0007669"/>
    <property type="project" value="InterPro"/>
</dbReference>
<comment type="function">
    <text evidence="5">Cell division inhibitor that blocks the formation of polar Z ring septums. Rapidly oscillates between the poles of the cell to destabilize FtsZ filaments that have formed before they mature into polar Z rings. Prevents FtsZ polymerization.</text>
</comment>
<evidence type="ECO:0000313" key="8">
    <source>
        <dbReference type="EMBL" id="MBE9076853.1"/>
    </source>
</evidence>
<dbReference type="InterPro" id="IPR005526">
    <property type="entry name" value="Septum_form_inhib_MinC_C"/>
</dbReference>
<organism evidence="8 9">
    <name type="scientific">Vasconcelosia minhoensis LEGE 07310</name>
    <dbReference type="NCBI Taxonomy" id="915328"/>
    <lineage>
        <taxon>Bacteria</taxon>
        <taxon>Bacillati</taxon>
        <taxon>Cyanobacteriota</taxon>
        <taxon>Cyanophyceae</taxon>
        <taxon>Nodosilineales</taxon>
        <taxon>Cymatolegaceae</taxon>
        <taxon>Vasconcelosia</taxon>
        <taxon>Vasconcelosia minhoensis</taxon>
    </lineage>
</organism>
<dbReference type="EMBL" id="JADEXG010000010">
    <property type="protein sequence ID" value="MBE9076853.1"/>
    <property type="molecule type" value="Genomic_DNA"/>
</dbReference>
<evidence type="ECO:0000256" key="3">
    <source>
        <dbReference type="ARBA" id="ARBA00023306"/>
    </source>
</evidence>
<dbReference type="GO" id="GO:0000917">
    <property type="term" value="P:division septum assembly"/>
    <property type="evidence" value="ECO:0007669"/>
    <property type="project" value="UniProtKB-KW"/>
</dbReference>
<dbReference type="NCBIfam" id="NF001778">
    <property type="entry name" value="PRK00513.2-4"/>
    <property type="match status" value="1"/>
</dbReference>
<comment type="caution">
    <text evidence="8">The sequence shown here is derived from an EMBL/GenBank/DDBJ whole genome shotgun (WGS) entry which is preliminary data.</text>
</comment>
<keyword evidence="1 5" id="KW-0132">Cell division</keyword>
<protein>
    <recommendedName>
        <fullName evidence="5">Probable septum site-determining protein MinC</fullName>
    </recommendedName>
</protein>
<evidence type="ECO:0000256" key="6">
    <source>
        <dbReference type="SAM" id="MobiDB-lite"/>
    </source>
</evidence>
<feature type="region of interest" description="Disordered" evidence="6">
    <location>
        <begin position="1"/>
        <end position="20"/>
    </location>
</feature>
<dbReference type="PANTHER" id="PTHR34108">
    <property type="entry name" value="SEPTUM SITE-DETERMINING PROTEIN MINC"/>
    <property type="match status" value="1"/>
</dbReference>
<comment type="similarity">
    <text evidence="5">Belongs to the MinC family.</text>
</comment>
<dbReference type="InterPro" id="IPR016098">
    <property type="entry name" value="CAP/MinC_C"/>
</dbReference>
<dbReference type="Proteomes" id="UP000636505">
    <property type="component" value="Unassembled WGS sequence"/>
</dbReference>
<name>A0A8J7DBT2_9CYAN</name>
<dbReference type="InterPro" id="IPR013033">
    <property type="entry name" value="MinC"/>
</dbReference>
<evidence type="ECO:0000259" key="7">
    <source>
        <dbReference type="Pfam" id="PF03775"/>
    </source>
</evidence>
<dbReference type="SUPFAM" id="SSF63848">
    <property type="entry name" value="Cell-division inhibitor MinC, C-terminal domain"/>
    <property type="match status" value="1"/>
</dbReference>
<evidence type="ECO:0000313" key="9">
    <source>
        <dbReference type="Proteomes" id="UP000636505"/>
    </source>
</evidence>